<dbReference type="PANTHER" id="PTHR35400">
    <property type="entry name" value="SLR1083 PROTEIN"/>
    <property type="match status" value="1"/>
</dbReference>
<name>A0A6G4VD32_9ACTN</name>
<dbReference type="InterPro" id="IPR008538">
    <property type="entry name" value="Uma2"/>
</dbReference>
<dbReference type="InterPro" id="IPR012296">
    <property type="entry name" value="Nuclease_put_TT1808"/>
</dbReference>
<keyword evidence="2" id="KW-0378">Hydrolase</keyword>
<comment type="caution">
    <text evidence="2">The sequence shown here is derived from an EMBL/GenBank/DDBJ whole genome shotgun (WGS) entry which is preliminary data.</text>
</comment>
<dbReference type="Gene3D" id="3.90.1570.10">
    <property type="entry name" value="tt1808, chain A"/>
    <property type="match status" value="1"/>
</dbReference>
<dbReference type="RefSeq" id="WP_165264421.1">
    <property type="nucleotide sequence ID" value="NZ_JAAKZY010000124.1"/>
</dbReference>
<reference evidence="2 3" key="1">
    <citation type="submission" date="2020-02" db="EMBL/GenBank/DDBJ databases">
        <title>Whole-genome analyses of novel actinobacteria.</title>
        <authorList>
            <person name="Sahin N."/>
            <person name="Gencbay T."/>
        </authorList>
    </citation>
    <scope>NUCLEOTIDE SEQUENCE [LARGE SCALE GENOMIC DNA]</scope>
    <source>
        <strain evidence="2 3">HC44</strain>
    </source>
</reference>
<evidence type="ECO:0000313" key="3">
    <source>
        <dbReference type="Proteomes" id="UP000472335"/>
    </source>
</evidence>
<evidence type="ECO:0000313" key="2">
    <source>
        <dbReference type="EMBL" id="NGO12022.1"/>
    </source>
</evidence>
<keyword evidence="2" id="KW-0540">Nuclease</keyword>
<sequence>MGAVMTTPGQERATEDTWMFPPADGWTFDQVKHLELPFDWELVDGKIVARGQTKLWHNHVRDRIADALKAARIEPYTVVTEQCVMFDDRNTPKPDVIVYDTRELNFFELECVPVEKLALVVEVVSPGSRQDDRVRKPALFAEAKVPCYWRVELDRDQRLAVHEYWLHAETRSYIPAPMHPVHHDKLVTEVPFQIEIDIDALVGF</sequence>
<dbReference type="InterPro" id="IPR011335">
    <property type="entry name" value="Restrct_endonuc-II-like"/>
</dbReference>
<proteinExistence type="predicted"/>
<dbReference type="Pfam" id="PF05685">
    <property type="entry name" value="Uma2"/>
    <property type="match status" value="1"/>
</dbReference>
<dbReference type="AlphaFoldDB" id="A0A6G4VD32"/>
<gene>
    <name evidence="2" type="ORF">G5C60_31555</name>
</gene>
<protein>
    <submittedName>
        <fullName evidence="2">Uma2 family endonuclease</fullName>
    </submittedName>
</protein>
<organism evidence="2 3">
    <name type="scientific">Streptomyces scabichelini</name>
    <dbReference type="NCBI Taxonomy" id="2711217"/>
    <lineage>
        <taxon>Bacteria</taxon>
        <taxon>Bacillati</taxon>
        <taxon>Actinomycetota</taxon>
        <taxon>Actinomycetes</taxon>
        <taxon>Kitasatosporales</taxon>
        <taxon>Streptomycetaceae</taxon>
        <taxon>Streptomyces</taxon>
    </lineage>
</organism>
<dbReference type="SUPFAM" id="SSF52980">
    <property type="entry name" value="Restriction endonuclease-like"/>
    <property type="match status" value="1"/>
</dbReference>
<keyword evidence="2" id="KW-0255">Endonuclease</keyword>
<keyword evidence="3" id="KW-1185">Reference proteome</keyword>
<dbReference type="PANTHER" id="PTHR35400:SF3">
    <property type="entry name" value="SLL1072 PROTEIN"/>
    <property type="match status" value="1"/>
</dbReference>
<dbReference type="CDD" id="cd06260">
    <property type="entry name" value="DUF820-like"/>
    <property type="match status" value="1"/>
</dbReference>
<feature type="domain" description="Putative restriction endonuclease" evidence="1">
    <location>
        <begin position="38"/>
        <end position="157"/>
    </location>
</feature>
<accession>A0A6G4VD32</accession>
<evidence type="ECO:0000259" key="1">
    <source>
        <dbReference type="Pfam" id="PF05685"/>
    </source>
</evidence>
<dbReference type="EMBL" id="JAAKZY010000124">
    <property type="protein sequence ID" value="NGO12022.1"/>
    <property type="molecule type" value="Genomic_DNA"/>
</dbReference>
<dbReference type="GO" id="GO:0004519">
    <property type="term" value="F:endonuclease activity"/>
    <property type="evidence" value="ECO:0007669"/>
    <property type="project" value="UniProtKB-KW"/>
</dbReference>
<dbReference type="Proteomes" id="UP000472335">
    <property type="component" value="Unassembled WGS sequence"/>
</dbReference>